<organism evidence="1 2">
    <name type="scientific">Lactobacillus gigeriorum DSM 23908 = CRBIP 24.85</name>
    <dbReference type="NCBI Taxonomy" id="1423751"/>
    <lineage>
        <taxon>Bacteria</taxon>
        <taxon>Bacillati</taxon>
        <taxon>Bacillota</taxon>
        <taxon>Bacilli</taxon>
        <taxon>Lactobacillales</taxon>
        <taxon>Lactobacillaceae</taxon>
        <taxon>Lactobacillus</taxon>
    </lineage>
</organism>
<proteinExistence type="predicted"/>
<evidence type="ECO:0000313" key="1">
    <source>
        <dbReference type="EMBL" id="KRN11993.1"/>
    </source>
</evidence>
<gene>
    <name evidence="1" type="ORF">FC38_GL000396</name>
</gene>
<dbReference type="Gene3D" id="2.10.260.10">
    <property type="match status" value="1"/>
</dbReference>
<accession>A0ABR5PV35</accession>
<dbReference type="EMBL" id="AYZO01000014">
    <property type="protein sequence ID" value="KRN11993.1"/>
    <property type="molecule type" value="Genomic_DNA"/>
</dbReference>
<sequence>MVTVDKDKIILEKKRKPQNLKELFSGFDYKKYWEEERKNAKGKSLELDWGKPVGKEVF</sequence>
<reference evidence="1 2" key="1">
    <citation type="journal article" date="2015" name="Genome Announc.">
        <title>Expanding the biotechnology potential of lactobacilli through comparative genomics of 213 strains and associated genera.</title>
        <authorList>
            <person name="Sun Z."/>
            <person name="Harris H.M."/>
            <person name="McCann A."/>
            <person name="Guo C."/>
            <person name="Argimon S."/>
            <person name="Zhang W."/>
            <person name="Yang X."/>
            <person name="Jeffery I.B."/>
            <person name="Cooney J.C."/>
            <person name="Kagawa T.F."/>
            <person name="Liu W."/>
            <person name="Song Y."/>
            <person name="Salvetti E."/>
            <person name="Wrobel A."/>
            <person name="Rasinkangas P."/>
            <person name="Parkhill J."/>
            <person name="Rea M.C."/>
            <person name="O'Sullivan O."/>
            <person name="Ritari J."/>
            <person name="Douillard F.P."/>
            <person name="Paul Ross R."/>
            <person name="Yang R."/>
            <person name="Briner A.E."/>
            <person name="Felis G.E."/>
            <person name="de Vos W.M."/>
            <person name="Barrangou R."/>
            <person name="Klaenhammer T.R."/>
            <person name="Caufield P.W."/>
            <person name="Cui Y."/>
            <person name="Zhang H."/>
            <person name="O'Toole P.W."/>
        </authorList>
    </citation>
    <scope>NUCLEOTIDE SEQUENCE [LARGE SCALE GENOMIC DNA]</scope>
    <source>
        <strain evidence="1 2">DSM 23908</strain>
    </source>
</reference>
<protein>
    <submittedName>
        <fullName evidence="1">Uncharacterized protein</fullName>
    </submittedName>
</protein>
<comment type="caution">
    <text evidence="1">The sequence shown here is derived from an EMBL/GenBank/DDBJ whole genome shotgun (WGS) entry which is preliminary data.</text>
</comment>
<name>A0ABR5PV35_9LACO</name>
<keyword evidence="2" id="KW-1185">Reference proteome</keyword>
<dbReference type="Proteomes" id="UP000051521">
    <property type="component" value="Unassembled WGS sequence"/>
</dbReference>
<evidence type="ECO:0000313" key="2">
    <source>
        <dbReference type="Proteomes" id="UP000051521"/>
    </source>
</evidence>